<gene>
    <name evidence="2" type="ORF">AWRI1631_41560</name>
</gene>
<feature type="region of interest" description="Disordered" evidence="1">
    <location>
        <begin position="1"/>
        <end position="34"/>
    </location>
</feature>
<dbReference type="Proteomes" id="UP000008988">
    <property type="component" value="Unassembled WGS sequence"/>
</dbReference>
<reference evidence="2 3" key="1">
    <citation type="journal article" date="2008" name="FEMS Yeast Res.">
        <title>Comparative genome analysis of a Saccharomyces cerevisiae wine strain.</title>
        <authorList>
            <person name="Borneman A.R."/>
            <person name="Forgan A.H."/>
            <person name="Pretorius I.S."/>
            <person name="Chambers P.J."/>
        </authorList>
    </citation>
    <scope>NUCLEOTIDE SEQUENCE [LARGE SCALE GENOMIC DNA]</scope>
    <source>
        <strain evidence="2 3">AWRI1631</strain>
    </source>
</reference>
<feature type="compositionally biased region" description="Low complexity" evidence="1">
    <location>
        <begin position="1"/>
        <end position="20"/>
    </location>
</feature>
<dbReference type="AlphaFoldDB" id="B5VFI5"/>
<accession>B5VFI5</accession>
<name>B5VFI5_YEAS6</name>
<protein>
    <submittedName>
        <fullName evidence="2">Uncharacterized protein</fullName>
    </submittedName>
</protein>
<evidence type="ECO:0000256" key="1">
    <source>
        <dbReference type="SAM" id="MobiDB-lite"/>
    </source>
</evidence>
<feature type="compositionally biased region" description="Pro residues" evidence="1">
    <location>
        <begin position="21"/>
        <end position="30"/>
    </location>
</feature>
<dbReference type="EMBL" id="ABSV01000357">
    <property type="protein sequence ID" value="EDZ73309.1"/>
    <property type="molecule type" value="Genomic_DNA"/>
</dbReference>
<evidence type="ECO:0000313" key="3">
    <source>
        <dbReference type="Proteomes" id="UP000008988"/>
    </source>
</evidence>
<comment type="caution">
    <text evidence="2">The sequence shown here is derived from an EMBL/GenBank/DDBJ whole genome shotgun (WGS) entry which is preliminary data.</text>
</comment>
<organism evidence="2 3">
    <name type="scientific">Saccharomyces cerevisiae (strain AWRI1631)</name>
    <name type="common">Baker's yeast</name>
    <dbReference type="NCBI Taxonomy" id="545124"/>
    <lineage>
        <taxon>Eukaryota</taxon>
        <taxon>Fungi</taxon>
        <taxon>Dikarya</taxon>
        <taxon>Ascomycota</taxon>
        <taxon>Saccharomycotina</taxon>
        <taxon>Saccharomycetes</taxon>
        <taxon>Saccharomycetales</taxon>
        <taxon>Saccharomycetaceae</taxon>
        <taxon>Saccharomyces</taxon>
    </lineage>
</organism>
<proteinExistence type="predicted"/>
<sequence length="91" mass="9088">MSSSDSSLASSSSFSASASPASPPATPPATPAGAAAPALKLTNKSFKFWPSKALAKISAQIFSTGTLAALVKVNNFSEEISISESAKIKAA</sequence>
<evidence type="ECO:0000313" key="2">
    <source>
        <dbReference type="EMBL" id="EDZ73309.1"/>
    </source>
</evidence>